<feature type="chain" id="PRO_5018537158" evidence="1">
    <location>
        <begin position="24"/>
        <end position="170"/>
    </location>
</feature>
<protein>
    <submittedName>
        <fullName evidence="3">BON domain-containing protein</fullName>
    </submittedName>
</protein>
<evidence type="ECO:0000313" key="3">
    <source>
        <dbReference type="EMBL" id="RRS06291.1"/>
    </source>
</evidence>
<dbReference type="AlphaFoldDB" id="A0A3R8T883"/>
<dbReference type="PANTHER" id="PTHR34606:SF15">
    <property type="entry name" value="BON DOMAIN-CONTAINING PROTEIN"/>
    <property type="match status" value="1"/>
</dbReference>
<accession>A0A3R8T883</accession>
<reference evidence="3 4" key="1">
    <citation type="submission" date="2018-12" db="EMBL/GenBank/DDBJ databases">
        <title>The whole draft genome of Aquabacterium sp. SJQ9.</title>
        <authorList>
            <person name="Sun L."/>
            <person name="Gao X."/>
            <person name="Chen W."/>
            <person name="Huang K."/>
        </authorList>
    </citation>
    <scope>NUCLEOTIDE SEQUENCE [LARGE SCALE GENOMIC DNA]</scope>
    <source>
        <strain evidence="3 4">SJQ9</strain>
    </source>
</reference>
<dbReference type="Gene3D" id="3.30.1340.30">
    <property type="match status" value="1"/>
</dbReference>
<dbReference type="EMBL" id="RSED01000001">
    <property type="protein sequence ID" value="RRS06291.1"/>
    <property type="molecule type" value="Genomic_DNA"/>
</dbReference>
<name>A0A3R8T883_9BURK</name>
<proteinExistence type="predicted"/>
<dbReference type="InterPro" id="IPR007055">
    <property type="entry name" value="BON_dom"/>
</dbReference>
<evidence type="ECO:0000259" key="2">
    <source>
        <dbReference type="PROSITE" id="PS50914"/>
    </source>
</evidence>
<dbReference type="InterPro" id="IPR014004">
    <property type="entry name" value="Transpt-assoc_nodulatn_dom_bac"/>
</dbReference>
<gene>
    <name evidence="3" type="ORF">EIP75_01525</name>
</gene>
<organism evidence="3 4">
    <name type="scientific">Aquabacterium soli</name>
    <dbReference type="NCBI Taxonomy" id="2493092"/>
    <lineage>
        <taxon>Bacteria</taxon>
        <taxon>Pseudomonadati</taxon>
        <taxon>Pseudomonadota</taxon>
        <taxon>Betaproteobacteria</taxon>
        <taxon>Burkholderiales</taxon>
        <taxon>Aquabacterium</taxon>
    </lineage>
</organism>
<comment type="caution">
    <text evidence="3">The sequence shown here is derived from an EMBL/GenBank/DDBJ whole genome shotgun (WGS) entry which is preliminary data.</text>
</comment>
<dbReference type="Proteomes" id="UP000269265">
    <property type="component" value="Unassembled WGS sequence"/>
</dbReference>
<dbReference type="Pfam" id="PF04972">
    <property type="entry name" value="BON"/>
    <property type="match status" value="1"/>
</dbReference>
<evidence type="ECO:0000256" key="1">
    <source>
        <dbReference type="SAM" id="SignalP"/>
    </source>
</evidence>
<dbReference type="PROSITE" id="PS50914">
    <property type="entry name" value="BON"/>
    <property type="match status" value="1"/>
</dbReference>
<feature type="signal peptide" evidence="1">
    <location>
        <begin position="1"/>
        <end position="23"/>
    </location>
</feature>
<dbReference type="OrthoDB" id="8564061at2"/>
<dbReference type="SMART" id="SM00749">
    <property type="entry name" value="BON"/>
    <property type="match status" value="1"/>
</dbReference>
<dbReference type="InterPro" id="IPR051686">
    <property type="entry name" value="Lipoprotein_DolP"/>
</dbReference>
<evidence type="ECO:0000313" key="4">
    <source>
        <dbReference type="Proteomes" id="UP000269265"/>
    </source>
</evidence>
<keyword evidence="4" id="KW-1185">Reference proteome</keyword>
<dbReference type="PROSITE" id="PS51257">
    <property type="entry name" value="PROKAR_LIPOPROTEIN"/>
    <property type="match status" value="1"/>
</dbReference>
<keyword evidence="1" id="KW-0732">Signal</keyword>
<dbReference type="PANTHER" id="PTHR34606">
    <property type="entry name" value="BON DOMAIN-CONTAINING PROTEIN"/>
    <property type="match status" value="1"/>
</dbReference>
<feature type="domain" description="BON" evidence="2">
    <location>
        <begin position="100"/>
        <end position="168"/>
    </location>
</feature>
<dbReference type="RefSeq" id="WP_125241434.1">
    <property type="nucleotide sequence ID" value="NZ_RSED01000001.1"/>
</dbReference>
<sequence>MNTLKHRLIAPATLALLGVVALSGCNRHDERTAGQQLDSAIASASSAADNAATDARQGAAELKADTQVAVNDARESSANASNEASAKAKDLGNKIESSVADATITTKVNAALAADDKLKATKINVDTSAGQVTLTGVAPDAQSLARASELAQAVTGVTNVVNRLTVDKTS</sequence>